<protein>
    <recommendedName>
        <fullName evidence="2">FMR1-interacting protein 1 conserved domain-containing protein</fullName>
    </recommendedName>
</protein>
<evidence type="ECO:0000313" key="3">
    <source>
        <dbReference type="EMBL" id="KAK9283033.1"/>
    </source>
</evidence>
<dbReference type="GO" id="GO:0005634">
    <property type="term" value="C:nucleus"/>
    <property type="evidence" value="ECO:0007669"/>
    <property type="project" value="TreeGrafter"/>
</dbReference>
<feature type="region of interest" description="Disordered" evidence="1">
    <location>
        <begin position="1"/>
        <end position="25"/>
    </location>
</feature>
<dbReference type="AlphaFoldDB" id="A0AAP0RRW5"/>
<dbReference type="PANTHER" id="PTHR13309">
    <property type="entry name" value="NUCLEAR FRAGILE X MENTAL RETARDATION PROTEIN INTERACTING PROTEIN 1"/>
    <property type="match status" value="1"/>
</dbReference>
<feature type="compositionally biased region" description="Polar residues" evidence="1">
    <location>
        <begin position="8"/>
        <end position="25"/>
    </location>
</feature>
<dbReference type="InterPro" id="IPR019496">
    <property type="entry name" value="NUFIP1_cons_dom"/>
</dbReference>
<proteinExistence type="predicted"/>
<dbReference type="Pfam" id="PF10453">
    <property type="entry name" value="NUFIP1"/>
    <property type="match status" value="1"/>
</dbReference>
<feature type="region of interest" description="Disordered" evidence="1">
    <location>
        <begin position="312"/>
        <end position="331"/>
    </location>
</feature>
<dbReference type="Proteomes" id="UP001415857">
    <property type="component" value="Unassembled WGS sequence"/>
</dbReference>
<gene>
    <name evidence="3" type="ORF">L1049_011261</name>
</gene>
<comment type="caution">
    <text evidence="3">The sequence shown here is derived from an EMBL/GenBank/DDBJ whole genome shotgun (WGS) entry which is preliminary data.</text>
</comment>
<dbReference type="GO" id="GO:0003723">
    <property type="term" value="F:RNA binding"/>
    <property type="evidence" value="ECO:0007669"/>
    <property type="project" value="InterPro"/>
</dbReference>
<reference evidence="3 4" key="1">
    <citation type="journal article" date="2024" name="Plant J.">
        <title>Genome sequences and population genomics reveal climatic adaptation and genomic divergence between two closely related sweetgum species.</title>
        <authorList>
            <person name="Xu W.Q."/>
            <person name="Ren C.Q."/>
            <person name="Zhang X.Y."/>
            <person name="Comes H.P."/>
            <person name="Liu X.H."/>
            <person name="Li Y.G."/>
            <person name="Kettle C.J."/>
            <person name="Jalonen R."/>
            <person name="Gaisberger H."/>
            <person name="Ma Y.Z."/>
            <person name="Qiu Y.X."/>
        </authorList>
    </citation>
    <scope>NUCLEOTIDE SEQUENCE [LARGE SCALE GENOMIC DNA]</scope>
    <source>
        <strain evidence="3">Hangzhou</strain>
    </source>
</reference>
<keyword evidence="4" id="KW-1185">Reference proteome</keyword>
<dbReference type="EMBL" id="JBBPBK010000006">
    <property type="protein sequence ID" value="KAK9283033.1"/>
    <property type="molecule type" value="Genomic_DNA"/>
</dbReference>
<feature type="domain" description="FMR1-interacting protein 1 conserved" evidence="2">
    <location>
        <begin position="398"/>
        <end position="439"/>
    </location>
</feature>
<evidence type="ECO:0000259" key="2">
    <source>
        <dbReference type="Pfam" id="PF10453"/>
    </source>
</evidence>
<dbReference type="GO" id="GO:0000492">
    <property type="term" value="P:box C/D snoRNP assembly"/>
    <property type="evidence" value="ECO:0007669"/>
    <property type="project" value="TreeGrafter"/>
</dbReference>
<evidence type="ECO:0000313" key="4">
    <source>
        <dbReference type="Proteomes" id="UP001415857"/>
    </source>
</evidence>
<sequence>MRPLFSSFPHQIQTEAPRASATQPQVMPSNPCIGNSSNSLPNPLQVQSQIGIMNPQFSIPFYDHNTHLNNGHAVAMNNMPPSVTPPGFNMNFPNLLLPLQNNHLGMPHLGSTAVASHPGQGQVGFAPHHMNTLMTFPMHKPFCNLAQNLNQFNQSQPPGQLFAHNSPNIPQNFNQNMGALNGQFCWQNPMQNMNQLVPVQMSNPTQVGPYNVPSCSHQMLGCPNQVAQAMGPQNPAFIANTQFGLVHSGEVGQHVNQNQQQWVQPSMDVNAWKQSPIATQQVQGNPSTSIISHSAQTQQTQKNFQPSVFTSSQGNHVKDGGNNISNSNWKNSMSKNFMANPKRETSHWGFQKSQFRHMKNTKRKYGGFNENGGKGVGNDGAGKSGLVYSAYGARVQQKRSLSLNYTEQEIQHWRDERRKNYPSRANVDKKLAEKLTNSKVIDREAKLRRQQLKEILAKQAELGVPVAELPSYYLLDSEDKVQGREENERALTKKERFQNKYKKRGRHGGKDRFAKKQKLEEKDSSNMAFLNSRKPTLLQKLLSADIRRDKSHLLQVFRFVVMNSFFKDGPEKPLKFPVVIVKESGCEGELVEEKTSFMGKGASKAADKTLVEEFHGKDDDDNNENDAHIEEKAYLASGEGTIREIIENLEEDEEEGEIID</sequence>
<dbReference type="PANTHER" id="PTHR13309:SF0">
    <property type="entry name" value="FMR1-INTERACTING PROTEIN NUFIP1"/>
    <property type="match status" value="1"/>
</dbReference>
<name>A0AAP0RRW5_LIQFO</name>
<organism evidence="3 4">
    <name type="scientific">Liquidambar formosana</name>
    <name type="common">Formosan gum</name>
    <dbReference type="NCBI Taxonomy" id="63359"/>
    <lineage>
        <taxon>Eukaryota</taxon>
        <taxon>Viridiplantae</taxon>
        <taxon>Streptophyta</taxon>
        <taxon>Embryophyta</taxon>
        <taxon>Tracheophyta</taxon>
        <taxon>Spermatophyta</taxon>
        <taxon>Magnoliopsida</taxon>
        <taxon>eudicotyledons</taxon>
        <taxon>Gunneridae</taxon>
        <taxon>Pentapetalae</taxon>
        <taxon>Saxifragales</taxon>
        <taxon>Altingiaceae</taxon>
        <taxon>Liquidambar</taxon>
    </lineage>
</organism>
<accession>A0AAP0RRW5</accession>
<dbReference type="InterPro" id="IPR039136">
    <property type="entry name" value="NUFIP1-like"/>
</dbReference>
<feature type="compositionally biased region" description="Low complexity" evidence="1">
    <location>
        <begin position="322"/>
        <end position="331"/>
    </location>
</feature>
<evidence type="ECO:0000256" key="1">
    <source>
        <dbReference type="SAM" id="MobiDB-lite"/>
    </source>
</evidence>